<organism evidence="1">
    <name type="scientific">hydrothermal vent metagenome</name>
    <dbReference type="NCBI Taxonomy" id="652676"/>
    <lineage>
        <taxon>unclassified sequences</taxon>
        <taxon>metagenomes</taxon>
        <taxon>ecological metagenomes</taxon>
    </lineage>
</organism>
<dbReference type="AlphaFoldDB" id="A0A3B0YWD6"/>
<accession>A0A3B0YWD6</accession>
<evidence type="ECO:0000313" key="1">
    <source>
        <dbReference type="EMBL" id="VAW80223.1"/>
    </source>
</evidence>
<dbReference type="EMBL" id="UOFK01000215">
    <property type="protein sequence ID" value="VAW80223.1"/>
    <property type="molecule type" value="Genomic_DNA"/>
</dbReference>
<reference evidence="1" key="1">
    <citation type="submission" date="2018-06" db="EMBL/GenBank/DDBJ databases">
        <authorList>
            <person name="Zhirakovskaya E."/>
        </authorList>
    </citation>
    <scope>NUCLEOTIDE SEQUENCE</scope>
</reference>
<proteinExistence type="predicted"/>
<sequence length="134" mass="15094">MTIQHCYKLYIIFLLTLFAAFNTQGATPSARQQLEPLFDLATRLSEQARSGNAAASRFRIDTVFYRESLRELMLAQENSATPLSKDILMEFVRMSALLQSAADCRTGRYIVCPAALMQQLSRQQKLLADTLPSL</sequence>
<name>A0A3B0YWD6_9ZZZZ</name>
<protein>
    <submittedName>
        <fullName evidence="1">Uncharacterized protein</fullName>
    </submittedName>
</protein>
<gene>
    <name evidence="1" type="ORF">MNBD_GAMMA13-966</name>
</gene>